<keyword evidence="3" id="KW-1185">Reference proteome</keyword>
<dbReference type="Pfam" id="PF16013">
    <property type="entry name" value="DUF4781"/>
    <property type="match status" value="1"/>
</dbReference>
<dbReference type="AlphaFoldDB" id="A0ABD0YV15"/>
<dbReference type="PANTHER" id="PTHR21115:SF0">
    <property type="entry name" value="GH06117P-RELATED"/>
    <property type="match status" value="1"/>
</dbReference>
<name>A0ABD0YV15_9HEMI</name>
<feature type="domain" description="DUF4781" evidence="1">
    <location>
        <begin position="113"/>
        <end position="351"/>
    </location>
</feature>
<dbReference type="InterPro" id="IPR031962">
    <property type="entry name" value="DUF4781"/>
</dbReference>
<dbReference type="InterPro" id="IPR007174">
    <property type="entry name" value="Las1"/>
</dbReference>
<dbReference type="PANTHER" id="PTHR21115">
    <property type="entry name" value="GH06117P-RELATED"/>
    <property type="match status" value="1"/>
</dbReference>
<protein>
    <recommendedName>
        <fullName evidence="1">DUF4781 domain-containing protein</fullName>
    </recommendedName>
</protein>
<dbReference type="EMBL" id="JBFDAA010000012">
    <property type="protein sequence ID" value="KAL1123638.1"/>
    <property type="molecule type" value="Genomic_DNA"/>
</dbReference>
<comment type="caution">
    <text evidence="2">The sequence shown here is derived from an EMBL/GenBank/DDBJ whole genome shotgun (WGS) entry which is preliminary data.</text>
</comment>
<organism evidence="2 3">
    <name type="scientific">Ranatra chinensis</name>
    <dbReference type="NCBI Taxonomy" id="642074"/>
    <lineage>
        <taxon>Eukaryota</taxon>
        <taxon>Metazoa</taxon>
        <taxon>Ecdysozoa</taxon>
        <taxon>Arthropoda</taxon>
        <taxon>Hexapoda</taxon>
        <taxon>Insecta</taxon>
        <taxon>Pterygota</taxon>
        <taxon>Neoptera</taxon>
        <taxon>Paraneoptera</taxon>
        <taxon>Hemiptera</taxon>
        <taxon>Heteroptera</taxon>
        <taxon>Panheteroptera</taxon>
        <taxon>Nepomorpha</taxon>
        <taxon>Nepidae</taxon>
        <taxon>Ranatrinae</taxon>
        <taxon>Ranatra</taxon>
    </lineage>
</organism>
<evidence type="ECO:0000259" key="1">
    <source>
        <dbReference type="Pfam" id="PF16013"/>
    </source>
</evidence>
<reference evidence="2 3" key="1">
    <citation type="submission" date="2024-07" db="EMBL/GenBank/DDBJ databases">
        <title>Chromosome-level genome assembly of the water stick insect Ranatra chinensis (Heteroptera: Nepidae).</title>
        <authorList>
            <person name="Liu X."/>
        </authorList>
    </citation>
    <scope>NUCLEOTIDE SEQUENCE [LARGE SCALE GENOMIC DNA]</scope>
    <source>
        <strain evidence="2">Cailab_2021Rc</strain>
        <tissue evidence="2">Muscle</tissue>
    </source>
</reference>
<gene>
    <name evidence="2" type="ORF">AAG570_002714</name>
</gene>
<evidence type="ECO:0000313" key="3">
    <source>
        <dbReference type="Proteomes" id="UP001558652"/>
    </source>
</evidence>
<dbReference type="Proteomes" id="UP001558652">
    <property type="component" value="Unassembled WGS sequence"/>
</dbReference>
<sequence>MKDLMDCYERQSVYAALLGNRMWDEYQENERKYLRIKIAFAFSGDLYYQCADPLFSEETCLPEVSKANCKETFNKTEVLLKAIDKARGKSWNKYPMRVSFVFVSFIKERKDVPLIRIQKNDSQDAYVDDMGRVYTSWHDFLQNNKLPATEIVYPHGGSYWDVRRMSRCMTPAGGTGRKVLRVCDGAGVGIGVAAAFTGLAALAAPVLLPAAVIGGVGSGLWAAGRSTARLVDRGRHSQPLGSRDAVGDWLTIGASVGCVASSSAVAGVRYLASAGRTILPAAAIAVDSVQVASAILSGIATAHSVYTIVSNEGPITATEILQISVSVFFFTHSISNFKSARNVILDAQNKSNVSILEKGRKPNTNYLKIDRIESGKELSIKLSEMQSVILQTAGRPIFTTMGAYVIRKALSYLLNDAMDWVKTTPSLTIESCIKKFTCLDGEDILDRFLNDFNQKRKLWLGTRYKNEMYELIDDPQILSDIDTKAQPHEVRFINCCLEIFQNLRDIITNGAFIYLKIKMLISALKIGNFKQLIGMIRVLVNVILKLETTKTLAVDRLTHLFNEVLPEVTAIIKATNQSWMGVKQLYSLFKETMSKYDYYQLSPKEETGLAQSLEANKYNSPALHNFWNVSHTINSRPDTQFSFEGVFSRNIKTEDVEDIEEVDDHVLIKLHPDSARELGTNSVMLCLEGETGISFETLACCPRPETRMLMLIPLRSWGITGHMNIQPDRKPFDKRSDWQLVYDNGYSEDPKRQEKACEVMDEWMLMSEDCPPAVDCTRHLLRVLLKDPAVNPSASAIDSADLNVLYSSSIMRIVNVASSGGKKKRMSMKQCSAVLGIPNWIVTLRNQVAHGNAGAAGIEQLRTAAIFLKQWLQESYWEVEKECSRDWVIERPRGLVVKDNVKALIRVYVHIKKTAALYYQSIGKIENPEIKSAICSMGEHRASVTYAEIMPWEPRGCSSKEEDSRIHPKAVEEMPPRAALKQVLRYLRPYLATDFWYMDTAQMLVEAIIEENSDCTNLKRSVWSCLIQAIHRWGNLPALLVALAQTAGDESGGSNSQRIASDWFAELLLALTKRLRADQLRKEFTRLPTNGQSIDNDNSKEARIMRKLILKKRLDMRRSKEVTVTMELMRRVAKADPRLKDTVKLVANTPLRLLNRDYRKLMRSILTVPNKHSVKCLPLLMDLFSPPMSSCDISNLLHLVKIYDGTTVPRSLLPGLDTFTVEDLERIDAEKQESSPSCHSPTSG</sequence>
<proteinExistence type="predicted"/>
<dbReference type="Pfam" id="PF04031">
    <property type="entry name" value="Las1"/>
    <property type="match status" value="1"/>
</dbReference>
<evidence type="ECO:0000313" key="2">
    <source>
        <dbReference type="EMBL" id="KAL1123638.1"/>
    </source>
</evidence>
<accession>A0ABD0YV15</accession>